<gene>
    <name evidence="6" type="ORF">OKW52_08170</name>
</gene>
<evidence type="ECO:0000256" key="1">
    <source>
        <dbReference type="ARBA" id="ARBA00010371"/>
    </source>
</evidence>
<sequence length="313" mass="33161">MRRQSLLYRAFGQPLDQLTLDETELPSVPGALTVAMSLAPVNPSDLIPITGAYAHRITPPLAAGYEGLGRVIAAPPAHKALIGQRVLPLRGEGTWQTHLNSDPALAIPVPGDIPDTTAARAYINPLAALTLLDLWPVQGRHVLLSGAGSSCADYLGLWALAQGAASVTGLYRSPSRVPRLQALGITPVAQTDTAAVLTAAHRADLVFDALGGPVATAVLEALPPEATLIGYGLLTGQPLRPAGPVRARHARFHLRDSLAALTPAAWQERFARLWPLLRAAPLPETTEFALTDWRAAVTESQRPGGRKPLLRLS</sequence>
<evidence type="ECO:0000256" key="3">
    <source>
        <dbReference type="ARBA" id="ARBA00022946"/>
    </source>
</evidence>
<dbReference type="Gene3D" id="3.90.180.10">
    <property type="entry name" value="Medium-chain alcohol dehydrogenases, catalytic domain"/>
    <property type="match status" value="1"/>
</dbReference>
<evidence type="ECO:0000256" key="2">
    <source>
        <dbReference type="ARBA" id="ARBA00022857"/>
    </source>
</evidence>
<keyword evidence="3" id="KW-0809">Transit peptide</keyword>
<keyword evidence="2" id="KW-0521">NADP</keyword>
<dbReference type="PANTHER" id="PTHR43981">
    <property type="entry name" value="ENOYL-[ACYL-CARRIER-PROTEIN] REDUCTASE, MITOCHONDRIAL"/>
    <property type="match status" value="1"/>
</dbReference>
<dbReference type="CDD" id="cd05282">
    <property type="entry name" value="ETR_like"/>
    <property type="match status" value="1"/>
</dbReference>
<comment type="similarity">
    <text evidence="1">Belongs to the zinc-containing alcohol dehydrogenase family. Quinone oxidoreductase subfamily.</text>
</comment>
<reference evidence="6 7" key="1">
    <citation type="submission" date="2022-10" db="EMBL/GenBank/DDBJ databases">
        <title>Pararhodobacter sp. nov., isolated from marine algae.</title>
        <authorList>
            <person name="Choi B.J."/>
            <person name="Kim J.M."/>
            <person name="Lee J.K."/>
            <person name="Choi D.G."/>
            <person name="Jeon C.O."/>
        </authorList>
    </citation>
    <scope>NUCLEOTIDE SEQUENCE [LARGE SCALE GENOMIC DNA]</scope>
    <source>
        <strain evidence="6 7">ZQ420</strain>
    </source>
</reference>
<feature type="domain" description="Alcohol dehydrogenase-like N-terminal" evidence="5">
    <location>
        <begin position="29"/>
        <end position="88"/>
    </location>
</feature>
<name>A0ABT3GXG5_9RHOB</name>
<evidence type="ECO:0000256" key="4">
    <source>
        <dbReference type="ARBA" id="ARBA00023002"/>
    </source>
</evidence>
<evidence type="ECO:0000313" key="7">
    <source>
        <dbReference type="Proteomes" id="UP001208938"/>
    </source>
</evidence>
<dbReference type="Proteomes" id="UP001208938">
    <property type="component" value="Unassembled WGS sequence"/>
</dbReference>
<dbReference type="Gene3D" id="3.40.50.720">
    <property type="entry name" value="NAD(P)-binding Rossmann-like Domain"/>
    <property type="match status" value="1"/>
</dbReference>
<dbReference type="PANTHER" id="PTHR43981:SF2">
    <property type="entry name" value="ENOYL-[ACYL-CARRIER-PROTEIN] REDUCTASE, MITOCHONDRIAL"/>
    <property type="match status" value="1"/>
</dbReference>
<dbReference type="Pfam" id="PF08240">
    <property type="entry name" value="ADH_N"/>
    <property type="match status" value="1"/>
</dbReference>
<evidence type="ECO:0000259" key="5">
    <source>
        <dbReference type="Pfam" id="PF08240"/>
    </source>
</evidence>
<organism evidence="6 7">
    <name type="scientific">Pararhodobacter zhoushanensis</name>
    <dbReference type="NCBI Taxonomy" id="2479545"/>
    <lineage>
        <taxon>Bacteria</taxon>
        <taxon>Pseudomonadati</taxon>
        <taxon>Pseudomonadota</taxon>
        <taxon>Alphaproteobacteria</taxon>
        <taxon>Rhodobacterales</taxon>
        <taxon>Paracoccaceae</taxon>
        <taxon>Pararhodobacter</taxon>
    </lineage>
</organism>
<dbReference type="SUPFAM" id="SSF51735">
    <property type="entry name" value="NAD(P)-binding Rossmann-fold domains"/>
    <property type="match status" value="1"/>
</dbReference>
<protein>
    <submittedName>
        <fullName evidence="6">Zinc-dependent alcohol dehydrogenase family protein</fullName>
    </submittedName>
</protein>
<dbReference type="InterPro" id="IPR051034">
    <property type="entry name" value="Mito_Enoyl-ACP_Reductase"/>
</dbReference>
<keyword evidence="7" id="KW-1185">Reference proteome</keyword>
<comment type="caution">
    <text evidence="6">The sequence shown here is derived from an EMBL/GenBank/DDBJ whole genome shotgun (WGS) entry which is preliminary data.</text>
</comment>
<dbReference type="InterPro" id="IPR013154">
    <property type="entry name" value="ADH-like_N"/>
</dbReference>
<dbReference type="InterPro" id="IPR011032">
    <property type="entry name" value="GroES-like_sf"/>
</dbReference>
<dbReference type="EMBL" id="JAPDFL010000001">
    <property type="protein sequence ID" value="MCW1932239.1"/>
    <property type="molecule type" value="Genomic_DNA"/>
</dbReference>
<dbReference type="InterPro" id="IPR036291">
    <property type="entry name" value="NAD(P)-bd_dom_sf"/>
</dbReference>
<accession>A0ABT3GXG5</accession>
<dbReference type="RefSeq" id="WP_264505263.1">
    <property type="nucleotide sequence ID" value="NZ_JAPDFL010000001.1"/>
</dbReference>
<dbReference type="SUPFAM" id="SSF50129">
    <property type="entry name" value="GroES-like"/>
    <property type="match status" value="1"/>
</dbReference>
<keyword evidence="4" id="KW-0560">Oxidoreductase</keyword>
<evidence type="ECO:0000313" key="6">
    <source>
        <dbReference type="EMBL" id="MCW1932239.1"/>
    </source>
</evidence>
<proteinExistence type="inferred from homology"/>